<reference evidence="1" key="1">
    <citation type="submission" date="2024-06" db="EMBL/GenBank/DDBJ databases">
        <authorList>
            <person name="Najeeb S."/>
            <person name="Khan I."/>
            <person name="Muhammad J."/>
            <person name="Abbas A."/>
            <person name="Jahangir M."/>
            <person name="Alvi I.A."/>
            <person name="Ullah A."/>
            <person name="Ullah A."/>
            <person name="Khan A."/>
        </authorList>
    </citation>
    <scope>NUCLEOTIDE SEQUENCE</scope>
</reference>
<organism evidence="1">
    <name type="scientific">Staphylococcus phage UHP46</name>
    <dbReference type="NCBI Taxonomy" id="3234966"/>
    <lineage>
        <taxon>Viruses</taxon>
        <taxon>Duplodnaviria</taxon>
        <taxon>Heunggongvirae</taxon>
        <taxon>Uroviricota</taxon>
        <taxon>Caudoviricetes</taxon>
        <taxon>Herelleviridae</taxon>
        <taxon>Twortvirinae</taxon>
        <taxon>Sciuriunavirus</taxon>
    </lineage>
</organism>
<proteinExistence type="predicted"/>
<protein>
    <submittedName>
        <fullName evidence="1">Uncharacterized protein</fullName>
    </submittedName>
</protein>
<evidence type="ECO:0000313" key="1">
    <source>
        <dbReference type="EMBL" id="XDJ02817.1"/>
    </source>
</evidence>
<dbReference type="EMBL" id="PP995776">
    <property type="protein sequence ID" value="XDJ02817.1"/>
    <property type="molecule type" value="Genomic_DNA"/>
</dbReference>
<sequence length="150" mass="18297">MGLPIEFENRLEYFRLEYLDGILNKEDIRRSLQFSEIIDLLNSNIINIEYNKFYFEDTKHPENVTWIDVECIDAGWLWSTVERGNREDIIEKIKEHTLREIDNVINFLSQNIQEIYRYQKDNKYIFHIVNDDVNNKEREEISLYLELEDK</sequence>
<accession>A0AB39C832</accession>
<name>A0AB39C832_9CAUD</name>